<organism evidence="2 3">
    <name type="scientific">Microctonus hyperodae</name>
    <name type="common">Parasitoid wasp</name>
    <dbReference type="NCBI Taxonomy" id="165561"/>
    <lineage>
        <taxon>Eukaryota</taxon>
        <taxon>Metazoa</taxon>
        <taxon>Ecdysozoa</taxon>
        <taxon>Arthropoda</taxon>
        <taxon>Hexapoda</taxon>
        <taxon>Insecta</taxon>
        <taxon>Pterygota</taxon>
        <taxon>Neoptera</taxon>
        <taxon>Endopterygota</taxon>
        <taxon>Hymenoptera</taxon>
        <taxon>Apocrita</taxon>
        <taxon>Ichneumonoidea</taxon>
        <taxon>Braconidae</taxon>
        <taxon>Euphorinae</taxon>
        <taxon>Microctonus</taxon>
    </lineage>
</organism>
<evidence type="ECO:0000256" key="1">
    <source>
        <dbReference type="SAM" id="Phobius"/>
    </source>
</evidence>
<dbReference type="PANTHER" id="PTHR12480:SF13">
    <property type="entry name" value="LD14533P"/>
    <property type="match status" value="1"/>
</dbReference>
<evidence type="ECO:0008006" key="4">
    <source>
        <dbReference type="Google" id="ProtNLM"/>
    </source>
</evidence>
<dbReference type="EMBL" id="JAQQBR010001833">
    <property type="protein sequence ID" value="KAK0163650.1"/>
    <property type="molecule type" value="Genomic_DNA"/>
</dbReference>
<feature type="transmembrane region" description="Helical" evidence="1">
    <location>
        <begin position="90"/>
        <end position="110"/>
    </location>
</feature>
<keyword evidence="3" id="KW-1185">Reference proteome</keyword>
<evidence type="ECO:0000313" key="3">
    <source>
        <dbReference type="Proteomes" id="UP001168972"/>
    </source>
</evidence>
<dbReference type="AlphaFoldDB" id="A0AA39F635"/>
<dbReference type="InterPro" id="IPR050910">
    <property type="entry name" value="JMJD6_ArgDemeth/LysHydrox"/>
</dbReference>
<proteinExistence type="predicted"/>
<reference evidence="2" key="1">
    <citation type="journal article" date="2023" name="bioRxiv">
        <title>Scaffold-level genome assemblies of two parasitoid biocontrol wasps reveal the parthenogenesis mechanism and an associated novel virus.</title>
        <authorList>
            <person name="Inwood S."/>
            <person name="Skelly J."/>
            <person name="Guhlin J."/>
            <person name="Harrop T."/>
            <person name="Goldson S."/>
            <person name="Dearden P."/>
        </authorList>
    </citation>
    <scope>NUCLEOTIDE SEQUENCE</scope>
    <source>
        <strain evidence="2">Lincoln</strain>
        <tissue evidence="2">Whole body</tissue>
    </source>
</reference>
<dbReference type="PANTHER" id="PTHR12480">
    <property type="entry name" value="ARGININE DEMETHYLASE AND LYSYL-HYDROXYLASE JMJD"/>
    <property type="match status" value="1"/>
</dbReference>
<gene>
    <name evidence="2" type="ORF">PV327_007311</name>
</gene>
<protein>
    <recommendedName>
        <fullName evidence="4">Cupin-like domain-containing protein</fullName>
    </recommendedName>
</protein>
<dbReference type="Proteomes" id="UP001168972">
    <property type="component" value="Unassembled WGS sequence"/>
</dbReference>
<accession>A0AA39F635</accession>
<dbReference type="GO" id="GO:0016706">
    <property type="term" value="F:2-oxoglutarate-dependent dioxygenase activity"/>
    <property type="evidence" value="ECO:0007669"/>
    <property type="project" value="TreeGrafter"/>
</dbReference>
<dbReference type="SUPFAM" id="SSF51197">
    <property type="entry name" value="Clavaminate synthase-like"/>
    <property type="match status" value="1"/>
</dbReference>
<keyword evidence="1" id="KW-0472">Membrane</keyword>
<keyword evidence="1" id="KW-1133">Transmembrane helix</keyword>
<sequence>MHNKYNECKLHCQLCYTKMTITLSIFVVLPLRCVEMLIEMQEEKNTKQIVREAFLTINNEYLRRGAQLKYLKSAVKLINNEKTKEMNDNYFKRLIFIATIISLIIAIFFYNPKIDYILKQYIYETRCFIPNNYLIWEFTRPISNCDFCRGIDSPLNFENLTKEEFLPYAYSSRPMVIKNAAKSWPASQIFSLQFFRDLYKNIDDAYTSIEEECQFLPFKSNFASLKEVLEMSNERASNPQSLDYWYVGWKNCHSDVLETMKKYYQVPHFLPNDAEIPQTNYVFLGYDEGAIMHIDYIPRLMWQGQIIGKKIWSVAPTTECDSECAPFNFTVSTGDIILLDTRIWYHGTYVENGEFSLTITSEYG</sequence>
<reference evidence="2" key="2">
    <citation type="submission" date="2023-03" db="EMBL/GenBank/DDBJ databases">
        <authorList>
            <person name="Inwood S.N."/>
            <person name="Skelly J.G."/>
            <person name="Guhlin J."/>
            <person name="Harrop T.W.R."/>
            <person name="Goldson S.G."/>
            <person name="Dearden P.K."/>
        </authorList>
    </citation>
    <scope>NUCLEOTIDE SEQUENCE</scope>
    <source>
        <strain evidence="2">Lincoln</strain>
        <tissue evidence="2">Whole body</tissue>
    </source>
</reference>
<evidence type="ECO:0000313" key="2">
    <source>
        <dbReference type="EMBL" id="KAK0163650.1"/>
    </source>
</evidence>
<dbReference type="Gene3D" id="2.60.120.650">
    <property type="entry name" value="Cupin"/>
    <property type="match status" value="1"/>
</dbReference>
<name>A0AA39F635_MICHY</name>
<comment type="caution">
    <text evidence="2">The sequence shown here is derived from an EMBL/GenBank/DDBJ whole genome shotgun (WGS) entry which is preliminary data.</text>
</comment>
<keyword evidence="1" id="KW-0812">Transmembrane</keyword>